<gene>
    <name evidence="4" type="ORF">ACHHYP_11784</name>
</gene>
<dbReference type="InterPro" id="IPR000408">
    <property type="entry name" value="Reg_chr_condens"/>
</dbReference>
<name>A0A1V9YIH8_ACHHY</name>
<dbReference type="SUPFAM" id="SSF109993">
    <property type="entry name" value="VPS9 domain"/>
    <property type="match status" value="1"/>
</dbReference>
<evidence type="ECO:0000259" key="3">
    <source>
        <dbReference type="PROSITE" id="PS51205"/>
    </source>
</evidence>
<dbReference type="InterPro" id="IPR051709">
    <property type="entry name" value="Ub-ligase/GTPase-reg"/>
</dbReference>
<dbReference type="Proteomes" id="UP000243579">
    <property type="component" value="Unassembled WGS sequence"/>
</dbReference>
<feature type="domain" description="VPS9" evidence="3">
    <location>
        <begin position="235"/>
        <end position="384"/>
    </location>
</feature>
<feature type="repeat" description="RCC1" evidence="2">
    <location>
        <begin position="723"/>
        <end position="775"/>
    </location>
</feature>
<feature type="repeat" description="RCC1" evidence="2">
    <location>
        <begin position="446"/>
        <end position="496"/>
    </location>
</feature>
<dbReference type="InterPro" id="IPR009091">
    <property type="entry name" value="RCC1/BLIP-II"/>
</dbReference>
<sequence length="779" mass="84481">MVQPFLREFEAHLPALLDRVPFDKDGTKIVKCLMCVPQSLSLLTSAISVRDLETHFLVPDASMGQYRSLDGKCVAIAGVNIHTKTGFRATRVVRILMTEDYPLPSATTIALSLVHINRPLEGGVAVPDDIGEMDMRTFRRYIAMIRAYPESEAVFQSLDHFVRQVRVFPPSHPVLGPESLQRVWRQSTNLLVENGTLDLAPHTHQRSLQLDQAVESYLLEQLHDAIMDHLRVSCAHDQHRLEATWRDLRYAVPSDFNIRMEFQVDPVEALMHLSSAMEQRTPLDMLLHLKRAMQAVQEAIHARLLRHNWPLGAFHLSTDDVLDQLLFLLAQAAIERPTFPLAAMVSYMDSYHFVPATVSAIGFTIANFQVALEWCLQRNEASPVSPRPRVDLPPFEPSLPTIDHFDSSLSTTEDVFVTGADAFNVAEPIYAVACGHRYFAVVAESGMLSTWGDAYGGRLGYPHTSNRVLAPQRVVGVAKVLQVACGAFHMLACDVNGHVHAWGTNSNGQLGWPSTATVVVTPEVVIALRGTYISAVACGDAHSLALSSTGNVYSWGSNRFLQLGRHTILDDDAARPERIDANWAGTTAAGTRRLDPSVGDASPTEPGAALRIAAGAHHSLAIARDGTLFTWGCGVDGRLGLGSHADTSRPTPVLSLSETTPVDTGGGATYSCVLLKSGHVVVAGVVAPDLPPPTLHFAPLVLPGPVRRAVFGERHCVFVLADDRVVVYGSNVHGQCDLGGAALATVVATPTVVPVARPILHLAAGASHTLVVQAGFSRR</sequence>
<feature type="repeat" description="RCC1" evidence="2">
    <location>
        <begin position="550"/>
        <end position="625"/>
    </location>
</feature>
<dbReference type="PROSITE" id="PS00626">
    <property type="entry name" value="RCC1_2"/>
    <property type="match status" value="1"/>
</dbReference>
<evidence type="ECO:0000256" key="2">
    <source>
        <dbReference type="PROSITE-ProRule" id="PRU00235"/>
    </source>
</evidence>
<dbReference type="PROSITE" id="PS51205">
    <property type="entry name" value="VPS9"/>
    <property type="match status" value="1"/>
</dbReference>
<dbReference type="Gene3D" id="2.130.10.30">
    <property type="entry name" value="Regulator of chromosome condensation 1/beta-lactamase-inhibitor protein II"/>
    <property type="match status" value="3"/>
</dbReference>
<keyword evidence="5" id="KW-1185">Reference proteome</keyword>
<dbReference type="PANTHER" id="PTHR45622:SF70">
    <property type="entry name" value="SECRETION-REGULATING GUANINE NUCLEOTIDE EXCHANGE FACTOR"/>
    <property type="match status" value="1"/>
</dbReference>
<dbReference type="GO" id="GO:0061630">
    <property type="term" value="F:ubiquitin protein ligase activity"/>
    <property type="evidence" value="ECO:0007669"/>
    <property type="project" value="TreeGrafter"/>
</dbReference>
<dbReference type="AlphaFoldDB" id="A0A1V9YIH8"/>
<evidence type="ECO:0000313" key="4">
    <source>
        <dbReference type="EMBL" id="OQR85477.1"/>
    </source>
</evidence>
<keyword evidence="1" id="KW-0677">Repeat</keyword>
<dbReference type="PRINTS" id="PR00633">
    <property type="entry name" value="RCCNDNSATION"/>
</dbReference>
<accession>A0A1V9YIH8</accession>
<dbReference type="Gene3D" id="1.20.1050.80">
    <property type="entry name" value="VPS9 domain"/>
    <property type="match status" value="1"/>
</dbReference>
<reference evidence="4 5" key="1">
    <citation type="journal article" date="2014" name="Genome Biol. Evol.">
        <title>The secreted proteins of Achlya hypogyna and Thraustotheca clavata identify the ancestral oomycete secretome and reveal gene acquisitions by horizontal gene transfer.</title>
        <authorList>
            <person name="Misner I."/>
            <person name="Blouin N."/>
            <person name="Leonard G."/>
            <person name="Richards T.A."/>
            <person name="Lane C.E."/>
        </authorList>
    </citation>
    <scope>NUCLEOTIDE SEQUENCE [LARGE SCALE GENOMIC DNA]</scope>
    <source>
        <strain evidence="4 5">ATCC 48635</strain>
    </source>
</reference>
<dbReference type="EMBL" id="JNBR01001673">
    <property type="protein sequence ID" value="OQR85477.1"/>
    <property type="molecule type" value="Genomic_DNA"/>
</dbReference>
<feature type="repeat" description="RCC1" evidence="2">
    <location>
        <begin position="497"/>
        <end position="549"/>
    </location>
</feature>
<dbReference type="Pfam" id="PF25390">
    <property type="entry name" value="WD40_RLD"/>
    <property type="match status" value="1"/>
</dbReference>
<dbReference type="InterPro" id="IPR058923">
    <property type="entry name" value="RCC1-like_dom"/>
</dbReference>
<organism evidence="4 5">
    <name type="scientific">Achlya hypogyna</name>
    <name type="common">Oomycete</name>
    <name type="synonym">Protoachlya hypogyna</name>
    <dbReference type="NCBI Taxonomy" id="1202772"/>
    <lineage>
        <taxon>Eukaryota</taxon>
        <taxon>Sar</taxon>
        <taxon>Stramenopiles</taxon>
        <taxon>Oomycota</taxon>
        <taxon>Saprolegniomycetes</taxon>
        <taxon>Saprolegniales</taxon>
        <taxon>Achlyaceae</taxon>
        <taxon>Achlya</taxon>
    </lineage>
</organism>
<proteinExistence type="predicted"/>
<protein>
    <recommendedName>
        <fullName evidence="3">VPS9 domain-containing protein</fullName>
    </recommendedName>
</protein>
<dbReference type="PROSITE" id="PS50012">
    <property type="entry name" value="RCC1_3"/>
    <property type="match status" value="5"/>
</dbReference>
<dbReference type="InterPro" id="IPR003123">
    <property type="entry name" value="VPS9"/>
</dbReference>
<evidence type="ECO:0000313" key="5">
    <source>
        <dbReference type="Proteomes" id="UP000243579"/>
    </source>
</evidence>
<dbReference type="InterPro" id="IPR037191">
    <property type="entry name" value="VPS9_dom_sf"/>
</dbReference>
<dbReference type="STRING" id="1202772.A0A1V9YIH8"/>
<dbReference type="OrthoDB" id="5981550at2759"/>
<dbReference type="SUPFAM" id="SSF50985">
    <property type="entry name" value="RCC1/BLIP-II"/>
    <property type="match status" value="2"/>
</dbReference>
<dbReference type="PANTHER" id="PTHR45622">
    <property type="entry name" value="UBIQUITIN-PROTEIN LIGASE E3A-RELATED"/>
    <property type="match status" value="1"/>
</dbReference>
<feature type="repeat" description="RCC1" evidence="2">
    <location>
        <begin position="626"/>
        <end position="677"/>
    </location>
</feature>
<comment type="caution">
    <text evidence="4">The sequence shown here is derived from an EMBL/GenBank/DDBJ whole genome shotgun (WGS) entry which is preliminary data.</text>
</comment>
<evidence type="ECO:0000256" key="1">
    <source>
        <dbReference type="ARBA" id="ARBA00022737"/>
    </source>
</evidence>